<dbReference type="InterPro" id="IPR029058">
    <property type="entry name" value="AB_hydrolase_fold"/>
</dbReference>
<comment type="similarity">
    <text evidence="1 7">Belongs to the peptidase S10 family.</text>
</comment>
<dbReference type="OrthoDB" id="443318at2759"/>
<feature type="chain" id="PRO_5016483110" description="Carboxypeptidase" evidence="7">
    <location>
        <begin position="23"/>
        <end position="521"/>
    </location>
</feature>
<dbReference type="STRING" id="39966.A0A369K147"/>
<dbReference type="Pfam" id="PF00450">
    <property type="entry name" value="Peptidase_S10"/>
    <property type="match status" value="1"/>
</dbReference>
<evidence type="ECO:0000256" key="4">
    <source>
        <dbReference type="ARBA" id="ARBA00022729"/>
    </source>
</evidence>
<dbReference type="InterPro" id="IPR018202">
    <property type="entry name" value="Ser_caboxypep_ser_AS"/>
</dbReference>
<feature type="signal peptide" evidence="7">
    <location>
        <begin position="1"/>
        <end position="22"/>
    </location>
</feature>
<dbReference type="Gene3D" id="3.40.50.1820">
    <property type="entry name" value="alpha/beta hydrolase"/>
    <property type="match status" value="1"/>
</dbReference>
<protein>
    <recommendedName>
        <fullName evidence="7">Carboxypeptidase</fullName>
        <ecNumber evidence="7">3.4.16.-</ecNumber>
    </recommendedName>
</protein>
<dbReference type="SUPFAM" id="SSF53474">
    <property type="entry name" value="alpha/beta-Hydrolases"/>
    <property type="match status" value="1"/>
</dbReference>
<dbReference type="EC" id="3.4.16.-" evidence="7"/>
<keyword evidence="2 7" id="KW-0121">Carboxypeptidase</keyword>
<evidence type="ECO:0000313" key="10">
    <source>
        <dbReference type="Proteomes" id="UP000076154"/>
    </source>
</evidence>
<dbReference type="GO" id="GO:0006508">
    <property type="term" value="P:proteolysis"/>
    <property type="evidence" value="ECO:0007669"/>
    <property type="project" value="UniProtKB-KW"/>
</dbReference>
<accession>A0A369K147</accession>
<dbReference type="PANTHER" id="PTHR11802:SF113">
    <property type="entry name" value="SERINE CARBOXYPEPTIDASE CTSA-4.1"/>
    <property type="match status" value="1"/>
</dbReference>
<reference evidence="9" key="1">
    <citation type="submission" date="2018-04" db="EMBL/GenBank/DDBJ databases">
        <title>Whole genome sequencing of Hypsizygus marmoreus.</title>
        <authorList>
            <person name="Choi I.-G."/>
            <person name="Min B."/>
            <person name="Kim J.-G."/>
            <person name="Kim S."/>
            <person name="Oh Y.-L."/>
            <person name="Kong W.-S."/>
            <person name="Park H."/>
            <person name="Jeong J."/>
            <person name="Song E.-S."/>
        </authorList>
    </citation>
    <scope>NUCLEOTIDE SEQUENCE [LARGE SCALE GENOMIC DNA]</scope>
    <source>
        <strain evidence="9">51987-8</strain>
    </source>
</reference>
<sequence>MSKCPWFSSFLALLVIVAHASAARASQQVLQSTINSSHGRNVKEKQTHTPKTAWTPSMSSSHDHYDKDLFTPVEYLSALSETEFTSMWHPEFPNYGVRIKKSPFCDGGVKSYTGYIDIEARHLFFYFFESRNDPDKDDGQGVPPPWAFSWSSFDAGPCRISDANGTKYHPESWNSNANVFFVDQPIGVGYSYADYGEEVGTTEEAAKDIAAFVAIFFENFNQFKGRPFHMTGESYGGRYIPLFAAEVYDQNARLLEAGLTPINLTSAVIGNGWTETSTMVLSYYDMQCTAASVPPILDIASCVRMKQVVPRCEKRLKESCLDVYDEIDCTAASTFCANELAVPFSSTGKNPYDISRDCDGELEDTLCYPVTKYISNYLDSPSTQTKLGVDPSLRHSNYTLCSAKVSSAFSATLDVLQPSHLHVAALLERGIRVLIYVGTYDWICNWVGNERWTLALEWTHQREFVEEELRVWEVDGKRAGRTRSAGGLTFATVEGAGHMVPYDKPKEALELINRWMASEPL</sequence>
<feature type="region of interest" description="Disordered" evidence="8">
    <location>
        <begin position="35"/>
        <end position="61"/>
    </location>
</feature>
<dbReference type="PROSITE" id="PS00560">
    <property type="entry name" value="CARBOXYPEPT_SER_HIS"/>
    <property type="match status" value="1"/>
</dbReference>
<gene>
    <name evidence="9" type="primary">CPY1_0</name>
    <name evidence="9" type="ORF">Hypma_004332</name>
</gene>
<dbReference type="InterPro" id="IPR033124">
    <property type="entry name" value="Ser_caboxypep_his_AS"/>
</dbReference>
<keyword evidence="10" id="KW-1185">Reference proteome</keyword>
<name>A0A369K147_HYPMA</name>
<dbReference type="PROSITE" id="PS00131">
    <property type="entry name" value="CARBOXYPEPT_SER_SER"/>
    <property type="match status" value="1"/>
</dbReference>
<dbReference type="GO" id="GO:0004185">
    <property type="term" value="F:serine-type carboxypeptidase activity"/>
    <property type="evidence" value="ECO:0007669"/>
    <property type="project" value="UniProtKB-UniRule"/>
</dbReference>
<comment type="caution">
    <text evidence="9">The sequence shown here is derived from an EMBL/GenBank/DDBJ whole genome shotgun (WGS) entry which is preliminary data.</text>
</comment>
<dbReference type="InParanoid" id="A0A369K147"/>
<dbReference type="InterPro" id="IPR001563">
    <property type="entry name" value="Peptidase_S10"/>
</dbReference>
<evidence type="ECO:0000256" key="7">
    <source>
        <dbReference type="RuleBase" id="RU361156"/>
    </source>
</evidence>
<dbReference type="Gene3D" id="1.10.287.410">
    <property type="match status" value="1"/>
</dbReference>
<evidence type="ECO:0000313" key="9">
    <source>
        <dbReference type="EMBL" id="RDB27312.1"/>
    </source>
</evidence>
<proteinExistence type="inferred from homology"/>
<keyword evidence="6" id="KW-0325">Glycoprotein</keyword>
<evidence type="ECO:0000256" key="8">
    <source>
        <dbReference type="SAM" id="MobiDB-lite"/>
    </source>
</evidence>
<evidence type="ECO:0000256" key="6">
    <source>
        <dbReference type="ARBA" id="ARBA00023180"/>
    </source>
</evidence>
<dbReference type="PANTHER" id="PTHR11802">
    <property type="entry name" value="SERINE PROTEASE FAMILY S10 SERINE CARBOXYPEPTIDASE"/>
    <property type="match status" value="1"/>
</dbReference>
<keyword evidence="4 7" id="KW-0732">Signal</keyword>
<dbReference type="EMBL" id="LUEZ02000017">
    <property type="protein sequence ID" value="RDB27312.1"/>
    <property type="molecule type" value="Genomic_DNA"/>
</dbReference>
<evidence type="ECO:0000256" key="5">
    <source>
        <dbReference type="ARBA" id="ARBA00022801"/>
    </source>
</evidence>
<organism evidence="9 10">
    <name type="scientific">Hypsizygus marmoreus</name>
    <name type="common">White beech mushroom</name>
    <name type="synonym">Agaricus marmoreus</name>
    <dbReference type="NCBI Taxonomy" id="39966"/>
    <lineage>
        <taxon>Eukaryota</taxon>
        <taxon>Fungi</taxon>
        <taxon>Dikarya</taxon>
        <taxon>Basidiomycota</taxon>
        <taxon>Agaricomycotina</taxon>
        <taxon>Agaricomycetes</taxon>
        <taxon>Agaricomycetidae</taxon>
        <taxon>Agaricales</taxon>
        <taxon>Tricholomatineae</taxon>
        <taxon>Lyophyllaceae</taxon>
        <taxon>Hypsizygus</taxon>
    </lineage>
</organism>
<dbReference type="PRINTS" id="PR00724">
    <property type="entry name" value="CRBOXYPTASEC"/>
</dbReference>
<dbReference type="Proteomes" id="UP000076154">
    <property type="component" value="Unassembled WGS sequence"/>
</dbReference>
<dbReference type="AlphaFoldDB" id="A0A369K147"/>
<evidence type="ECO:0000256" key="3">
    <source>
        <dbReference type="ARBA" id="ARBA00022670"/>
    </source>
</evidence>
<evidence type="ECO:0000256" key="2">
    <source>
        <dbReference type="ARBA" id="ARBA00022645"/>
    </source>
</evidence>
<evidence type="ECO:0000256" key="1">
    <source>
        <dbReference type="ARBA" id="ARBA00009431"/>
    </source>
</evidence>
<keyword evidence="3 7" id="KW-0645">Protease</keyword>
<dbReference type="GO" id="GO:0000324">
    <property type="term" value="C:fungal-type vacuole"/>
    <property type="evidence" value="ECO:0007669"/>
    <property type="project" value="TreeGrafter"/>
</dbReference>
<keyword evidence="5 7" id="KW-0378">Hydrolase</keyword>
<feature type="compositionally biased region" description="Polar residues" evidence="8">
    <location>
        <begin position="49"/>
        <end position="60"/>
    </location>
</feature>